<evidence type="ECO:0000313" key="1">
    <source>
        <dbReference type="EMBL" id="GGG59876.1"/>
    </source>
</evidence>
<name>A0A8J2ZGI9_9RHOB</name>
<reference evidence="1" key="1">
    <citation type="journal article" date="2014" name="Int. J. Syst. Evol. Microbiol.">
        <title>Complete genome sequence of Corynebacterium casei LMG S-19264T (=DSM 44701T), isolated from a smear-ripened cheese.</title>
        <authorList>
            <consortium name="US DOE Joint Genome Institute (JGI-PGF)"/>
            <person name="Walter F."/>
            <person name="Albersmeier A."/>
            <person name="Kalinowski J."/>
            <person name="Ruckert C."/>
        </authorList>
    </citation>
    <scope>NUCLEOTIDE SEQUENCE</scope>
    <source>
        <strain evidence="1">CGMCC 1.15762</strain>
    </source>
</reference>
<dbReference type="Proteomes" id="UP000617145">
    <property type="component" value="Unassembled WGS sequence"/>
</dbReference>
<keyword evidence="2" id="KW-1185">Reference proteome</keyword>
<comment type="caution">
    <text evidence="1">The sequence shown here is derived from an EMBL/GenBank/DDBJ whole genome shotgun (WGS) entry which is preliminary data.</text>
</comment>
<evidence type="ECO:0000313" key="2">
    <source>
        <dbReference type="Proteomes" id="UP000617145"/>
    </source>
</evidence>
<dbReference type="EMBL" id="BMJV01000001">
    <property type="protein sequence ID" value="GGG59876.1"/>
    <property type="molecule type" value="Genomic_DNA"/>
</dbReference>
<reference evidence="1" key="2">
    <citation type="submission" date="2020-09" db="EMBL/GenBank/DDBJ databases">
        <authorList>
            <person name="Sun Q."/>
            <person name="Zhou Y."/>
        </authorList>
    </citation>
    <scope>NUCLEOTIDE SEQUENCE</scope>
    <source>
        <strain evidence="1">CGMCC 1.15762</strain>
    </source>
</reference>
<dbReference type="AlphaFoldDB" id="A0A8J2ZGI9"/>
<proteinExistence type="predicted"/>
<organism evidence="1 2">
    <name type="scientific">Salipiger pallidus</name>
    <dbReference type="NCBI Taxonomy" id="1775170"/>
    <lineage>
        <taxon>Bacteria</taxon>
        <taxon>Pseudomonadati</taxon>
        <taxon>Pseudomonadota</taxon>
        <taxon>Alphaproteobacteria</taxon>
        <taxon>Rhodobacterales</taxon>
        <taxon>Roseobacteraceae</taxon>
        <taxon>Salipiger</taxon>
    </lineage>
</organism>
<protein>
    <submittedName>
        <fullName evidence="1">Uncharacterized protein</fullName>
    </submittedName>
</protein>
<accession>A0A8J2ZGI9</accession>
<gene>
    <name evidence="1" type="ORF">GCM10011415_02310</name>
</gene>
<sequence length="87" mass="9403">MLDVTSSTLMPRTPEIFVAVEIFGEAPGFWNIFLIAESLRPACFETEDGFSCGLRLKTSINPITNGSLSVMGILSHKVPELATGKNS</sequence>